<name>A0A9P9A9E3_9PEZI</name>
<proteinExistence type="inferred from homology"/>
<evidence type="ECO:0000256" key="2">
    <source>
        <dbReference type="ARBA" id="ARBA00016066"/>
    </source>
</evidence>
<feature type="domain" description="Anaphase-promoting complex subunit 5" evidence="9">
    <location>
        <begin position="278"/>
        <end position="366"/>
    </location>
</feature>
<protein>
    <recommendedName>
        <fullName evidence="2">Anaphase-promoting complex subunit 5</fullName>
    </recommendedName>
    <alternativeName>
        <fullName evidence="7">Cyclosome subunit 5</fullName>
    </alternativeName>
</protein>
<dbReference type="AlphaFoldDB" id="A0A9P9A9E3"/>
<dbReference type="Proteomes" id="UP000770015">
    <property type="component" value="Unassembled WGS sequence"/>
</dbReference>
<organism evidence="10 11">
    <name type="scientific">Plectosphaerella plurivora</name>
    <dbReference type="NCBI Taxonomy" id="936078"/>
    <lineage>
        <taxon>Eukaryota</taxon>
        <taxon>Fungi</taxon>
        <taxon>Dikarya</taxon>
        <taxon>Ascomycota</taxon>
        <taxon>Pezizomycotina</taxon>
        <taxon>Sordariomycetes</taxon>
        <taxon>Hypocreomycetidae</taxon>
        <taxon>Glomerellales</taxon>
        <taxon>Plectosphaerellaceae</taxon>
        <taxon>Plectosphaerella</taxon>
    </lineage>
</organism>
<dbReference type="SUPFAM" id="SSF48452">
    <property type="entry name" value="TPR-like"/>
    <property type="match status" value="1"/>
</dbReference>
<keyword evidence="11" id="KW-1185">Reference proteome</keyword>
<dbReference type="InterPro" id="IPR026000">
    <property type="entry name" value="Apc5_dom"/>
</dbReference>
<gene>
    <name evidence="10" type="ORF">F5X68DRAFT_167559</name>
</gene>
<dbReference type="Gene3D" id="1.25.40.10">
    <property type="entry name" value="Tetratricopeptide repeat domain"/>
    <property type="match status" value="1"/>
</dbReference>
<evidence type="ECO:0000256" key="7">
    <source>
        <dbReference type="ARBA" id="ARBA00031069"/>
    </source>
</evidence>
<dbReference type="EMBL" id="JAGSXJ010000008">
    <property type="protein sequence ID" value="KAH6688865.1"/>
    <property type="molecule type" value="Genomic_DNA"/>
</dbReference>
<evidence type="ECO:0000256" key="8">
    <source>
        <dbReference type="ARBA" id="ARBA00045696"/>
    </source>
</evidence>
<dbReference type="InterPro" id="IPR037679">
    <property type="entry name" value="Apc5"/>
</dbReference>
<keyword evidence="6" id="KW-0131">Cell cycle</keyword>
<evidence type="ECO:0000259" key="9">
    <source>
        <dbReference type="Pfam" id="PF12862"/>
    </source>
</evidence>
<evidence type="ECO:0000313" key="11">
    <source>
        <dbReference type="Proteomes" id="UP000770015"/>
    </source>
</evidence>
<dbReference type="GO" id="GO:0070979">
    <property type="term" value="P:protein K11-linked ubiquitination"/>
    <property type="evidence" value="ECO:0007669"/>
    <property type="project" value="TreeGrafter"/>
</dbReference>
<evidence type="ECO:0000256" key="1">
    <source>
        <dbReference type="ARBA" id="ARBA00007450"/>
    </source>
</evidence>
<evidence type="ECO:0000256" key="6">
    <source>
        <dbReference type="ARBA" id="ARBA00023306"/>
    </source>
</evidence>
<dbReference type="GO" id="GO:0005680">
    <property type="term" value="C:anaphase-promoting complex"/>
    <property type="evidence" value="ECO:0007669"/>
    <property type="project" value="InterPro"/>
</dbReference>
<dbReference type="GO" id="GO:0031145">
    <property type="term" value="P:anaphase-promoting complex-dependent catabolic process"/>
    <property type="evidence" value="ECO:0007669"/>
    <property type="project" value="TreeGrafter"/>
</dbReference>
<dbReference type="OrthoDB" id="2504561at2759"/>
<dbReference type="PANTHER" id="PTHR12830">
    <property type="entry name" value="ANAPHASE-PROMOTING COMPLEX SUBUNIT 5"/>
    <property type="match status" value="1"/>
</dbReference>
<evidence type="ECO:0000256" key="5">
    <source>
        <dbReference type="ARBA" id="ARBA00022786"/>
    </source>
</evidence>
<evidence type="ECO:0000256" key="4">
    <source>
        <dbReference type="ARBA" id="ARBA00022776"/>
    </source>
</evidence>
<keyword evidence="5" id="KW-0833">Ubl conjugation pathway</keyword>
<keyword evidence="3" id="KW-0132">Cell division</keyword>
<sequence length="779" mass="88491">MARFLTPAKIGLLALIELYIEEQVPNAAVLPVLSFITSHLLDHDPDTLNPASGARWTKAERAVSLVISIKDFETLLGAHPVLIGLPGRKLWDTFLDKLWAINSLHQLHDFFQRQVNALTKPKESRRQRSDHRQAGIRLTRNSPFGVFVRRCQLEFARLQFHDSAELWKEFVKYRQSTIGHRRRRNPSFSRMSFDQVLTLGEQAEWDQEAVSVLASVAYGDMLTSASSSGLPVSTDDVELLLEFQIDQMQKHGNRVPIEIRHQFQDLLSDCSVMPSLRHYLSFLDAWRSGDYPTSFDHLHRYFDYTMHNRDRLFYQYALMNLAVLQADFGSHQDAVATMLETVSTARENKDMTCLNFSLNWLFHYGHAHPDLIRNLETDSMLGTGKESLAYLRVKAKETGMWTLWSSALLSEAKMGLADGESVASSLELMVRSSHLIVERNMRNMFGAQLSISMSLWERLGLTHLSTVESEIFLRCHSRHSIFDDQLKVTCRLAMQLAEKGRYDDALKSLETLDENALRAWKPSQYWHKYRGVIKLVRDLRYNNLDGADQILAQLLQSKADDLEPELEWTVNFLHVEYYIRRGDLDAAFEKVDGMLQRLRDDKKDINLRVRLMLQKAQLFDLAGRPQRAFTLVVRAASIAWRARLVSGLWPAIGALANILTSLEEFDASVKLLTAVIPRSLECESAKLSGTLYSYLADANMGLAGKAAKGSPRRMEWLTRAAAAVQKAFDCFSSIEDIEKQCEMMAKKATIMKVAGDKVLAADYAAAYVALRQSAAAMTI</sequence>
<comment type="caution">
    <text evidence="10">The sequence shown here is derived from an EMBL/GenBank/DDBJ whole genome shotgun (WGS) entry which is preliminary data.</text>
</comment>
<dbReference type="InterPro" id="IPR011990">
    <property type="entry name" value="TPR-like_helical_dom_sf"/>
</dbReference>
<evidence type="ECO:0000313" key="10">
    <source>
        <dbReference type="EMBL" id="KAH6688865.1"/>
    </source>
</evidence>
<dbReference type="GO" id="GO:0045842">
    <property type="term" value="P:positive regulation of mitotic metaphase/anaphase transition"/>
    <property type="evidence" value="ECO:0007669"/>
    <property type="project" value="TreeGrafter"/>
</dbReference>
<comment type="similarity">
    <text evidence="1">Belongs to the APC5 family.</text>
</comment>
<evidence type="ECO:0000256" key="3">
    <source>
        <dbReference type="ARBA" id="ARBA00022618"/>
    </source>
</evidence>
<comment type="function">
    <text evidence="8">Component of the anaphase promoting complex/cyclosome (APC/C), a cell cycle-regulated E3 ubiquitin ligase that controls progression through mitosis and the G1 phase of the cell cycle. The APC/C complex acts by mediating ubiquitination and subsequent degradation of target proteins: it mainly mediates the formation of 'Lys-11'-linked polyubiquitin chains and, to a lower extent, the formation of 'Lys-48'- and 'Lys-63'-linked polyubiquitin chains. The APC/C complex catalyzes assembly of branched 'Lys-11'-/'Lys-48'-linked branched ubiquitin chains on target proteins.</text>
</comment>
<dbReference type="Pfam" id="PF12862">
    <property type="entry name" value="ANAPC5"/>
    <property type="match status" value="1"/>
</dbReference>
<keyword evidence="4" id="KW-0498">Mitosis</keyword>
<accession>A0A9P9A9E3</accession>
<dbReference type="GO" id="GO:0051301">
    <property type="term" value="P:cell division"/>
    <property type="evidence" value="ECO:0007669"/>
    <property type="project" value="UniProtKB-KW"/>
</dbReference>
<reference evidence="10" key="1">
    <citation type="journal article" date="2021" name="Nat. Commun.">
        <title>Genetic determinants of endophytism in the Arabidopsis root mycobiome.</title>
        <authorList>
            <person name="Mesny F."/>
            <person name="Miyauchi S."/>
            <person name="Thiergart T."/>
            <person name="Pickel B."/>
            <person name="Atanasova L."/>
            <person name="Karlsson M."/>
            <person name="Huettel B."/>
            <person name="Barry K.W."/>
            <person name="Haridas S."/>
            <person name="Chen C."/>
            <person name="Bauer D."/>
            <person name="Andreopoulos W."/>
            <person name="Pangilinan J."/>
            <person name="LaButti K."/>
            <person name="Riley R."/>
            <person name="Lipzen A."/>
            <person name="Clum A."/>
            <person name="Drula E."/>
            <person name="Henrissat B."/>
            <person name="Kohler A."/>
            <person name="Grigoriev I.V."/>
            <person name="Martin F.M."/>
            <person name="Hacquard S."/>
        </authorList>
    </citation>
    <scope>NUCLEOTIDE SEQUENCE</scope>
    <source>
        <strain evidence="10">MPI-SDFR-AT-0117</strain>
    </source>
</reference>
<dbReference type="PANTHER" id="PTHR12830:SF9">
    <property type="entry name" value="ANAPHASE-PROMOTING COMPLEX SUBUNIT 5"/>
    <property type="match status" value="1"/>
</dbReference>